<evidence type="ECO:0000256" key="10">
    <source>
        <dbReference type="ARBA" id="ARBA00044721"/>
    </source>
</evidence>
<dbReference type="PANTHER" id="PTHR22760:SF1">
    <property type="entry name" value="DOL-P-MAN:MAN(7)GLCNAC(2)-PP-DOL ALPHA-1,6-MANNOSYLTRANSFERASE"/>
    <property type="match status" value="1"/>
</dbReference>
<evidence type="ECO:0000256" key="7">
    <source>
        <dbReference type="ARBA" id="ARBA00022824"/>
    </source>
</evidence>
<evidence type="ECO:0000256" key="6">
    <source>
        <dbReference type="ARBA" id="ARBA00022692"/>
    </source>
</evidence>
<dbReference type="Pfam" id="PF03901">
    <property type="entry name" value="Glyco_transf_22"/>
    <property type="match status" value="1"/>
</dbReference>
<accession>A0AAF0E757</accession>
<evidence type="ECO:0000256" key="13">
    <source>
        <dbReference type="SAM" id="SignalP"/>
    </source>
</evidence>
<keyword evidence="13" id="KW-0732">Signal</keyword>
<comment type="similarity">
    <text evidence="3 12">Belongs to the glycosyltransferase 22 family.</text>
</comment>
<evidence type="ECO:0000256" key="8">
    <source>
        <dbReference type="ARBA" id="ARBA00022989"/>
    </source>
</evidence>
<evidence type="ECO:0000256" key="3">
    <source>
        <dbReference type="ARBA" id="ARBA00007063"/>
    </source>
</evidence>
<evidence type="ECO:0000256" key="9">
    <source>
        <dbReference type="ARBA" id="ARBA00023136"/>
    </source>
</evidence>
<keyword evidence="7 12" id="KW-0256">Endoplasmic reticulum</keyword>
<feature type="transmembrane region" description="Helical" evidence="12">
    <location>
        <begin position="148"/>
        <end position="165"/>
    </location>
</feature>
<protein>
    <recommendedName>
        <fullName evidence="12">Mannosyltransferase</fullName>
        <ecNumber evidence="12">2.4.1.-</ecNumber>
    </recommendedName>
</protein>
<dbReference type="GO" id="GO:0006487">
    <property type="term" value="P:protein N-linked glycosylation"/>
    <property type="evidence" value="ECO:0007669"/>
    <property type="project" value="TreeGrafter"/>
</dbReference>
<evidence type="ECO:0000256" key="1">
    <source>
        <dbReference type="ARBA" id="ARBA00004477"/>
    </source>
</evidence>
<proteinExistence type="inferred from homology"/>
<gene>
    <name evidence="14" type="primary">ECM39</name>
    <name evidence="14" type="ORF">MCAP1_002299</name>
</gene>
<organism evidence="14 15">
    <name type="scientific">Malassezia caprae</name>
    <dbReference type="NCBI Taxonomy" id="1381934"/>
    <lineage>
        <taxon>Eukaryota</taxon>
        <taxon>Fungi</taxon>
        <taxon>Dikarya</taxon>
        <taxon>Basidiomycota</taxon>
        <taxon>Ustilaginomycotina</taxon>
        <taxon>Malasseziomycetes</taxon>
        <taxon>Malasseziales</taxon>
        <taxon>Malasseziaceae</taxon>
        <taxon>Malassezia</taxon>
    </lineage>
</organism>
<evidence type="ECO:0000256" key="5">
    <source>
        <dbReference type="ARBA" id="ARBA00022679"/>
    </source>
</evidence>
<dbReference type="AlphaFoldDB" id="A0AAF0E757"/>
<dbReference type="Proteomes" id="UP001220961">
    <property type="component" value="Chromosome 4"/>
</dbReference>
<dbReference type="InterPro" id="IPR005599">
    <property type="entry name" value="GPI_mannosylTrfase"/>
</dbReference>
<keyword evidence="6 12" id="KW-0812">Transmembrane</keyword>
<feature type="transmembrane region" description="Helical" evidence="12">
    <location>
        <begin position="67"/>
        <end position="87"/>
    </location>
</feature>
<dbReference type="EC" id="2.4.1.-" evidence="12"/>
<feature type="transmembrane region" description="Helical" evidence="12">
    <location>
        <begin position="207"/>
        <end position="230"/>
    </location>
</feature>
<keyword evidence="15" id="KW-1185">Reference proteome</keyword>
<reference evidence="14" key="1">
    <citation type="submission" date="2023-03" db="EMBL/GenBank/DDBJ databases">
        <title>Mating type loci evolution in Malassezia.</title>
        <authorList>
            <person name="Coelho M.A."/>
        </authorList>
    </citation>
    <scope>NUCLEOTIDE SEQUENCE</scope>
    <source>
        <strain evidence="14">CBS 10434</strain>
    </source>
</reference>
<keyword evidence="9 12" id="KW-0472">Membrane</keyword>
<evidence type="ECO:0000256" key="2">
    <source>
        <dbReference type="ARBA" id="ARBA00004922"/>
    </source>
</evidence>
<evidence type="ECO:0000256" key="4">
    <source>
        <dbReference type="ARBA" id="ARBA00022676"/>
    </source>
</evidence>
<keyword evidence="5 14" id="KW-0808">Transferase</keyword>
<feature type="transmembrane region" description="Helical" evidence="12">
    <location>
        <begin position="342"/>
        <end position="363"/>
    </location>
</feature>
<comment type="catalytic activity">
    <reaction evidence="11">
        <text>an alpha-D-Man-(1-&gt;2)-alpha-D-Man-(1-&gt;2)-alpha-D-Man-(1-&gt;3)-[alpha-D-Man-(1-&gt;2)-alpha-D-Man-(1-&gt;3)-alpha-D-Man-(1-&gt;6)]-beta-D-Man-(1-&gt;4)-beta-D-GlcNAc-(1-&gt;4)-alpha-D-GlcNAc-diphospho-di-trans,poly-cis-dolichol + a di-trans,poly-cis-dolichyl beta-D-mannosyl phosphate = an alpha-D-Man-(1-&gt;2)-alpha-D-Man-(1-&gt;2)-alpha-D-Man-(1-&gt;3)-[alpha-D-Man-(1-&gt;2)-alpha-D-Man-(1-&gt;3)-[alpha-D-Man-(1-&gt;6)]-alpha-D-Man-(1-&gt;6)]-beta-D-Man-(1-&gt;4)-beta-D-GlcNAc-(1-&gt;4)-alpha-D-GlcNAc-diphospho-di-trans,poly-cis-dolichol + a di-trans,poly-cis-dolichyl phosphate + H(+)</text>
        <dbReference type="Rhea" id="RHEA:29535"/>
        <dbReference type="Rhea" id="RHEA-COMP:19498"/>
        <dbReference type="Rhea" id="RHEA-COMP:19501"/>
        <dbReference type="Rhea" id="RHEA-COMP:19518"/>
        <dbReference type="Rhea" id="RHEA-COMP:19519"/>
        <dbReference type="ChEBI" id="CHEBI:15378"/>
        <dbReference type="ChEBI" id="CHEBI:57683"/>
        <dbReference type="ChEBI" id="CHEBI:58211"/>
        <dbReference type="ChEBI" id="CHEBI:132517"/>
        <dbReference type="ChEBI" id="CHEBI:132519"/>
        <dbReference type="EC" id="2.4.1.260"/>
    </reaction>
    <physiologicalReaction direction="left-to-right" evidence="11">
        <dbReference type="Rhea" id="RHEA:29536"/>
    </physiologicalReaction>
</comment>
<comment type="pathway">
    <text evidence="2">Protein modification; protein glycosylation.</text>
</comment>
<dbReference type="PANTHER" id="PTHR22760">
    <property type="entry name" value="GLYCOSYLTRANSFERASE"/>
    <property type="match status" value="1"/>
</dbReference>
<evidence type="ECO:0000256" key="12">
    <source>
        <dbReference type="RuleBase" id="RU363075"/>
    </source>
</evidence>
<name>A0AAF0E757_9BASI</name>
<feature type="transmembrane region" description="Helical" evidence="12">
    <location>
        <begin position="99"/>
        <end position="117"/>
    </location>
</feature>
<feature type="signal peptide" evidence="13">
    <location>
        <begin position="1"/>
        <end position="18"/>
    </location>
</feature>
<evidence type="ECO:0000256" key="11">
    <source>
        <dbReference type="ARBA" id="ARBA00048899"/>
    </source>
</evidence>
<comment type="subcellular location">
    <subcellularLocation>
        <location evidence="1 12">Endoplasmic reticulum membrane</location>
        <topology evidence="1 12">Multi-pass membrane protein</topology>
    </subcellularLocation>
</comment>
<sequence length="551" mass="59379">MRGPGPGVLAALLVAVLAAHVIVVPSTKVEESFTLQAVHDIWTLGVGPEALSQYDHVTFPGAVPRSFVGPLVLAIVTWPAAALSYVTGDSVLAQTGLRIGLAACTAGALVMWAYAVFPVQRTPRWLLVLLSACQFHLPFWAGRTTPNGVALPLVLIALALVVRGRRMYVGLALLAATATVLRLELLGLAIPCYLAAWLGVGRPLVHLVPLGLAACAVGVALSTCVDSYFWQRPWLWPEGDAVLFNVVEGHSAEWGVAPWHMYLTQALPRLLAAALPMAALGAASFRDRSTALLVWMAGVHVALLSVLPHKEWRFILYTIPLWNALAARGLHRCLAYRGGTLVVAGVLAISVAQCVLSLAASALNYPGGAALALLHERARGTVHVHIDTLSATTGVSLLQSTHLARPHTSWVPSQAPDWVYNKTESPTLDLCPFTHMLTERACPPAFRDMAAPVQALARIQLLRPADYLRALRTAGQRTWLPVRLVTADAIHGIGGRPARLRRKRMLHEFALVRLNGQDPVLDRVFDKEAMHGDCARLPKAVDSVDRLFLAA</sequence>
<comment type="function">
    <text evidence="10">Mannosyltransferase that operates in the biosynthetic pathway of dolichol-linked oligosaccharides, the glycan precursors employed in protein asparagine (N)-glycosylation. The assembly of dolichol-linked oligosaccharides begins on the cytosolic side of the endoplasmic reticulum membrane and finishes in its lumen. The sequential addition of sugars to dolichol pyrophosphate produces dolichol-linked oligosaccharides containing fourteen sugars, including two GlcNAcs, nine mannoses and three glucoses. Once assembled, the oligosaccharide is transferred from the lipid to nascent proteins by oligosaccharyltransferases. In the lumen of the endoplasmic reticulum, adds the eighth mannose residue in an alpha-1,6 linkage onto Man(7)GlcNAc(2)-PP-dolichol to produce Man(8)GlcNAc(2)-PP-dolichol.</text>
</comment>
<dbReference type="GO" id="GO:0005789">
    <property type="term" value="C:endoplasmic reticulum membrane"/>
    <property type="evidence" value="ECO:0007669"/>
    <property type="project" value="UniProtKB-SubCell"/>
</dbReference>
<keyword evidence="4 12" id="KW-0328">Glycosyltransferase</keyword>
<keyword evidence="8 12" id="KW-1133">Transmembrane helix</keyword>
<evidence type="ECO:0000313" key="14">
    <source>
        <dbReference type="EMBL" id="WFD20055.1"/>
    </source>
</evidence>
<dbReference type="GO" id="GO:0052917">
    <property type="term" value="F:dol-P-Man:Man(7)GlcNAc(2)-PP-Dol alpha-1,6-mannosyltransferase activity"/>
    <property type="evidence" value="ECO:0007669"/>
    <property type="project" value="UniProtKB-EC"/>
</dbReference>
<feature type="chain" id="PRO_5042279602" description="Mannosyltransferase" evidence="13">
    <location>
        <begin position="19"/>
        <end position="551"/>
    </location>
</feature>
<dbReference type="EMBL" id="CP119911">
    <property type="protein sequence ID" value="WFD20055.1"/>
    <property type="molecule type" value="Genomic_DNA"/>
</dbReference>
<feature type="transmembrane region" description="Helical" evidence="12">
    <location>
        <begin position="171"/>
        <end position="195"/>
    </location>
</feature>
<evidence type="ECO:0000313" key="15">
    <source>
        <dbReference type="Proteomes" id="UP001220961"/>
    </source>
</evidence>